<dbReference type="GO" id="GO:0004068">
    <property type="term" value="F:aspartate 1-decarboxylase activity"/>
    <property type="evidence" value="ECO:0007669"/>
    <property type="project" value="UniProtKB-UniRule"/>
</dbReference>
<evidence type="ECO:0000256" key="3">
    <source>
        <dbReference type="ARBA" id="ARBA00022793"/>
    </source>
</evidence>
<keyword evidence="2 9" id="KW-0566">Pantothenate biosynthesis</keyword>
<dbReference type="PATRIC" id="fig|1079.6.peg.426"/>
<dbReference type="RefSeq" id="WP_055036218.1">
    <property type="nucleotide sequence ID" value="NZ_AP014854.2"/>
</dbReference>
<dbReference type="KEGG" id="bvr:BVIR_423"/>
<dbReference type="NCBIfam" id="TIGR00223">
    <property type="entry name" value="panD"/>
    <property type="match status" value="1"/>
</dbReference>
<evidence type="ECO:0000256" key="12">
    <source>
        <dbReference type="PIRSR" id="PIRSR006246-3"/>
    </source>
</evidence>
<dbReference type="InterPro" id="IPR003190">
    <property type="entry name" value="Asp_decarbox"/>
</dbReference>
<evidence type="ECO:0000256" key="7">
    <source>
        <dbReference type="ARBA" id="ARBA00023270"/>
    </source>
</evidence>
<feature type="active site" description="Proton donor" evidence="9 10">
    <location>
        <position position="58"/>
    </location>
</feature>
<dbReference type="Gene3D" id="2.40.40.20">
    <property type="match status" value="1"/>
</dbReference>
<dbReference type="SUPFAM" id="SSF50692">
    <property type="entry name" value="ADC-like"/>
    <property type="match status" value="1"/>
</dbReference>
<evidence type="ECO:0000256" key="2">
    <source>
        <dbReference type="ARBA" id="ARBA00022655"/>
    </source>
</evidence>
<keyword evidence="8 9" id="KW-0670">Pyruvate</keyword>
<dbReference type="GO" id="GO:0015940">
    <property type="term" value="P:pantothenate biosynthetic process"/>
    <property type="evidence" value="ECO:0007669"/>
    <property type="project" value="UniProtKB-UniRule"/>
</dbReference>
<reference evidence="16" key="3">
    <citation type="journal article" date="2016" name="Genome Announc.">
        <title>Revised genome sequence of the purple photosynthetic bacterium Blastochloris viridis.</title>
        <authorList>
            <person name="Liu L.N."/>
            <person name="Faulkner M."/>
            <person name="Liu X."/>
            <person name="Huang F."/>
            <person name="Darby A.C."/>
            <person name="Hall N."/>
        </authorList>
    </citation>
    <scope>NUCLEOTIDE SEQUENCE [LARGE SCALE GENOMIC DNA]</scope>
    <source>
        <strain evidence="16">ATCC 19567 / DSM 133 / F</strain>
    </source>
</reference>
<evidence type="ECO:0000313" key="15">
    <source>
        <dbReference type="EMBL" id="CUU44143.1"/>
    </source>
</evidence>
<evidence type="ECO:0000313" key="14">
    <source>
        <dbReference type="EMBL" id="BAR98514.1"/>
    </source>
</evidence>
<dbReference type="AlphaFoldDB" id="A0A0H5BBM8"/>
<feature type="binding site" evidence="9 11">
    <location>
        <position position="57"/>
    </location>
    <ligand>
        <name>substrate</name>
    </ligand>
</feature>
<keyword evidence="3 9" id="KW-0210">Decarboxylase</keyword>
<dbReference type="HAMAP" id="MF_00446">
    <property type="entry name" value="PanD"/>
    <property type="match status" value="1"/>
</dbReference>
<evidence type="ECO:0000256" key="8">
    <source>
        <dbReference type="ARBA" id="ARBA00023317"/>
    </source>
</evidence>
<dbReference type="GO" id="GO:0005829">
    <property type="term" value="C:cytosol"/>
    <property type="evidence" value="ECO:0007669"/>
    <property type="project" value="TreeGrafter"/>
</dbReference>
<dbReference type="PANTHER" id="PTHR21012:SF0">
    <property type="entry name" value="ASPARTATE 1-DECARBOXYLASE"/>
    <property type="match status" value="1"/>
</dbReference>
<name>A0A0H5BBM8_BLAVI</name>
<proteinExistence type="inferred from homology"/>
<evidence type="ECO:0000256" key="13">
    <source>
        <dbReference type="PIRSR" id="PIRSR006246-5"/>
    </source>
</evidence>
<dbReference type="PANTHER" id="PTHR21012">
    <property type="entry name" value="ASPARTATE 1-DECARBOXYLASE"/>
    <property type="match status" value="1"/>
</dbReference>
<dbReference type="InterPro" id="IPR009010">
    <property type="entry name" value="Asp_de-COase-like_dom_sf"/>
</dbReference>
<dbReference type="EMBL" id="AP014854">
    <property type="protein sequence ID" value="BAR98514.1"/>
    <property type="molecule type" value="Genomic_DNA"/>
</dbReference>
<comment type="catalytic activity">
    <reaction evidence="9">
        <text>L-aspartate + H(+) = beta-alanine + CO2</text>
        <dbReference type="Rhea" id="RHEA:19497"/>
        <dbReference type="ChEBI" id="CHEBI:15378"/>
        <dbReference type="ChEBI" id="CHEBI:16526"/>
        <dbReference type="ChEBI" id="CHEBI:29991"/>
        <dbReference type="ChEBI" id="CHEBI:57966"/>
        <dbReference type="EC" id="4.1.1.11"/>
    </reaction>
</comment>
<evidence type="ECO:0000256" key="11">
    <source>
        <dbReference type="PIRSR" id="PIRSR006246-2"/>
    </source>
</evidence>
<keyword evidence="1 9" id="KW-0963">Cytoplasm</keyword>
<protein>
    <recommendedName>
        <fullName evidence="9">Aspartate 1-decarboxylase</fullName>
        <ecNumber evidence="9">4.1.1.11</ecNumber>
    </recommendedName>
    <alternativeName>
        <fullName evidence="9">Aspartate alpha-decarboxylase</fullName>
    </alternativeName>
    <component>
        <recommendedName>
            <fullName evidence="9">Aspartate 1-decarboxylase beta chain</fullName>
        </recommendedName>
    </component>
    <component>
        <recommendedName>
            <fullName evidence="9">Aspartate 1-decarboxylase alpha chain</fullName>
        </recommendedName>
    </component>
</protein>
<keyword evidence="16" id="KW-1185">Reference proteome</keyword>
<keyword evidence="5 9" id="KW-0865">Zymogen</keyword>
<comment type="cofactor">
    <cofactor evidence="9 10">
        <name>pyruvate</name>
        <dbReference type="ChEBI" id="CHEBI:15361"/>
    </cofactor>
    <text evidence="9 10">Binds 1 pyruvoyl group covalently per subunit.</text>
</comment>
<reference evidence="15" key="2">
    <citation type="submission" date="2015-11" db="EMBL/GenBank/DDBJ databases">
        <authorList>
            <person name="Zhang Y."/>
            <person name="Guo Z."/>
        </authorList>
    </citation>
    <scope>NUCLEOTIDE SEQUENCE</scope>
    <source>
        <strain evidence="15">1</strain>
    </source>
</reference>
<evidence type="ECO:0000256" key="5">
    <source>
        <dbReference type="ARBA" id="ARBA00023145"/>
    </source>
</evidence>
<dbReference type="UniPathway" id="UPA00028">
    <property type="reaction ID" value="UER00002"/>
</dbReference>
<comment type="PTM">
    <text evidence="9 12">Is synthesized initially as an inactive proenzyme, which is activated by self-cleavage at a specific serine bond to produce a beta-subunit with a hydroxyl group at its C-terminus and an alpha-subunit with a pyruvoyl group at its N-terminus.</text>
</comment>
<comment type="similarity">
    <text evidence="9">Belongs to the PanD family.</text>
</comment>
<sequence length="134" mass="14556">MHLRMFWSKIHRATITHADLHYEGSCTIDADLMDAARMLPNQELHVWNVTRGTRLVTYAIDGPRGSGVICINGAAAHGNQPGDLVILATFADMTAEEARGHCPTVVRVDGKNAIIDIRAEIAGPAEPAMPRLMS</sequence>
<evidence type="ECO:0000256" key="4">
    <source>
        <dbReference type="ARBA" id="ARBA00022813"/>
    </source>
</evidence>
<dbReference type="EC" id="4.1.1.11" evidence="9"/>
<feature type="active site" description="Schiff-base intermediate with substrate; via pyruvic acid" evidence="9 10">
    <location>
        <position position="25"/>
    </location>
</feature>
<comment type="function">
    <text evidence="9">Catalyzes the pyruvoyl-dependent decarboxylation of aspartate to produce beta-alanine.</text>
</comment>
<feature type="modified residue" description="Pyruvic acid (Ser)" evidence="9 12">
    <location>
        <position position="25"/>
    </location>
</feature>
<reference evidence="14" key="1">
    <citation type="journal article" date="2015" name="Genome Announc.">
        <title>Complete Genome Sequence of the Bacteriochlorophyll b-Producing Photosynthetic Bacterium Blastochloris viridis.</title>
        <authorList>
            <person name="Tsukatani Y."/>
            <person name="Hirose Y."/>
            <person name="Harada J."/>
            <person name="Misawa N."/>
            <person name="Mori K."/>
            <person name="Inoue K."/>
            <person name="Tamiaki H."/>
        </authorList>
    </citation>
    <scope>NUCLEOTIDE SEQUENCE [LARGE SCALE GENOMIC DNA]</scope>
    <source>
        <strain evidence="14">DSM 133</strain>
    </source>
</reference>
<evidence type="ECO:0000256" key="10">
    <source>
        <dbReference type="PIRSR" id="PIRSR006246-1"/>
    </source>
</evidence>
<dbReference type="STRING" id="1079.BVIR_423"/>
<gene>
    <name evidence="15" type="primary">panD_1</name>
    <name evidence="9" type="synonym">panD</name>
    <name evidence="14" type="ORF">BV133_921</name>
    <name evidence="15" type="ORF">BVIRIDIS_31900</name>
</gene>
<feature type="binding site" evidence="9 11">
    <location>
        <begin position="73"/>
        <end position="75"/>
    </location>
    <ligand>
        <name>substrate</name>
    </ligand>
</feature>
<evidence type="ECO:0000256" key="9">
    <source>
        <dbReference type="HAMAP-Rule" id="MF_00446"/>
    </source>
</evidence>
<keyword evidence="7 9" id="KW-0704">Schiff base</keyword>
<dbReference type="OrthoDB" id="9803983at2"/>
<comment type="subcellular location">
    <subcellularLocation>
        <location evidence="9">Cytoplasm</location>
    </subcellularLocation>
</comment>
<organism evidence="15 16">
    <name type="scientific">Blastochloris viridis</name>
    <name type="common">Rhodopseudomonas viridis</name>
    <dbReference type="NCBI Taxonomy" id="1079"/>
    <lineage>
        <taxon>Bacteria</taxon>
        <taxon>Pseudomonadati</taxon>
        <taxon>Pseudomonadota</taxon>
        <taxon>Alphaproteobacteria</taxon>
        <taxon>Hyphomicrobiales</taxon>
        <taxon>Blastochloridaceae</taxon>
        <taxon>Blastochloris</taxon>
    </lineage>
</organism>
<keyword evidence="4 9" id="KW-0068">Autocatalytic cleavage</keyword>
<feature type="chain" id="PRO_5014213137" description="Aspartate 1-decarboxylase beta chain" evidence="9 13">
    <location>
        <begin position="1"/>
        <end position="24"/>
    </location>
</feature>
<dbReference type="GO" id="GO:0006523">
    <property type="term" value="P:alanine biosynthetic process"/>
    <property type="evidence" value="ECO:0007669"/>
    <property type="project" value="InterPro"/>
</dbReference>
<dbReference type="Pfam" id="PF02261">
    <property type="entry name" value="Asp_decarbox"/>
    <property type="match status" value="1"/>
</dbReference>
<dbReference type="Proteomes" id="UP000065734">
    <property type="component" value="Chromosome I"/>
</dbReference>
<accession>A0A0H5BBM8</accession>
<comment type="pathway">
    <text evidence="9">Cofactor biosynthesis; (R)-pantothenate biosynthesis; beta-alanine from L-aspartate: step 1/1.</text>
</comment>
<dbReference type="EMBL" id="LN907867">
    <property type="protein sequence ID" value="CUU44143.1"/>
    <property type="molecule type" value="Genomic_DNA"/>
</dbReference>
<evidence type="ECO:0000256" key="6">
    <source>
        <dbReference type="ARBA" id="ARBA00023239"/>
    </source>
</evidence>
<evidence type="ECO:0000313" key="16">
    <source>
        <dbReference type="Proteomes" id="UP000065734"/>
    </source>
</evidence>
<dbReference type="PIRSF" id="PIRSF006246">
    <property type="entry name" value="Asp_decarbox"/>
    <property type="match status" value="1"/>
</dbReference>
<dbReference type="CDD" id="cd06919">
    <property type="entry name" value="Asp_decarbox"/>
    <property type="match status" value="1"/>
</dbReference>
<evidence type="ECO:0000256" key="1">
    <source>
        <dbReference type="ARBA" id="ARBA00022490"/>
    </source>
</evidence>
<feature type="chain" id="PRO_5014213138" description="Aspartate 1-decarboxylase alpha chain" evidence="9 13">
    <location>
        <begin position="25"/>
        <end position="134"/>
    </location>
</feature>
<keyword evidence="6 9" id="KW-0456">Lyase</keyword>
<comment type="subunit">
    <text evidence="9">Heterooctamer of four alpha and four beta subunits.</text>
</comment>